<sequence length="525" mass="61983">MQRFCIVLLSYFFEHKKDKSHPIQLTTTYQRSSVRKICVPNQHVKHIAYRNIYINDIEIQTPDMEDFCTQTIHCENYEDLGETVRILCLMKGFNIIFPRGDKYETILYWCECYGDRKGVQSTKRTGCDFKLQYERTPDKKGYFLYKYQSSHNHPLEERNMYLGDYAFQKMKVISRELRKVALNPQNSVKMEKLKNDSVDPREDYNYDQEYEDFINGIKPVEDMRVLRSFNRCVYNRKHIRIDAACKTRAFQKYERDDIQDIDQEGIESSQNMAGVYTNVKTYPFFPDSSNRHQTILHCAQEFELEILAKHYKRDLTEVILDLEEDSFEKYKLAQLSRKKDKIEPKIIEIPNKNLSNIEAKQKYMKLNQISHKVSPYCIYEVTSEWDDAQDGPPCDFLADTMPTYEIEGEYYIPSKTVTRKMKKEESVEEAENKEPETDSNISSIYDEKSDISLKSGSDAANDYSTRPRLSKDSIDIYADLDTEIMNDVQGIESNNTVIKKKSRQTKYDVSKEQDIKDEPEVRFFN</sequence>
<dbReference type="InterPro" id="IPR003657">
    <property type="entry name" value="WRKY_dom"/>
</dbReference>
<reference evidence="3" key="1">
    <citation type="submission" date="2023-07" db="EMBL/GenBank/DDBJ databases">
        <authorList>
            <consortium name="AG Swart"/>
            <person name="Singh M."/>
            <person name="Singh A."/>
            <person name="Seah K."/>
            <person name="Emmerich C."/>
        </authorList>
    </citation>
    <scope>NUCLEOTIDE SEQUENCE</scope>
    <source>
        <strain evidence="3">DP1</strain>
    </source>
</reference>
<evidence type="ECO:0000313" key="4">
    <source>
        <dbReference type="Proteomes" id="UP001295684"/>
    </source>
</evidence>
<dbReference type="EMBL" id="CAMPGE010002538">
    <property type="protein sequence ID" value="CAI2361344.1"/>
    <property type="molecule type" value="Genomic_DNA"/>
</dbReference>
<feature type="region of interest" description="Disordered" evidence="1">
    <location>
        <begin position="426"/>
        <end position="445"/>
    </location>
</feature>
<feature type="compositionally biased region" description="Basic and acidic residues" evidence="1">
    <location>
        <begin position="505"/>
        <end position="525"/>
    </location>
</feature>
<feature type="compositionally biased region" description="Basic and acidic residues" evidence="1">
    <location>
        <begin position="426"/>
        <end position="436"/>
    </location>
</feature>
<gene>
    <name evidence="3" type="ORF">ECRASSUSDP1_LOCUS2655</name>
</gene>
<dbReference type="GO" id="GO:0043565">
    <property type="term" value="F:sequence-specific DNA binding"/>
    <property type="evidence" value="ECO:0007669"/>
    <property type="project" value="InterPro"/>
</dbReference>
<protein>
    <recommendedName>
        <fullName evidence="2">WRKY domain-containing protein</fullName>
    </recommendedName>
</protein>
<dbReference type="GO" id="GO:0003700">
    <property type="term" value="F:DNA-binding transcription factor activity"/>
    <property type="evidence" value="ECO:0007669"/>
    <property type="project" value="InterPro"/>
</dbReference>
<accession>A0AAD1U6W2</accession>
<dbReference type="PROSITE" id="PS50811">
    <property type="entry name" value="WRKY"/>
    <property type="match status" value="1"/>
</dbReference>
<organism evidence="3 4">
    <name type="scientific">Euplotes crassus</name>
    <dbReference type="NCBI Taxonomy" id="5936"/>
    <lineage>
        <taxon>Eukaryota</taxon>
        <taxon>Sar</taxon>
        <taxon>Alveolata</taxon>
        <taxon>Ciliophora</taxon>
        <taxon>Intramacronucleata</taxon>
        <taxon>Spirotrichea</taxon>
        <taxon>Hypotrichia</taxon>
        <taxon>Euplotida</taxon>
        <taxon>Euplotidae</taxon>
        <taxon>Moneuplotes</taxon>
    </lineage>
</organism>
<keyword evidence="4" id="KW-1185">Reference proteome</keyword>
<feature type="domain" description="WRKY" evidence="2">
    <location>
        <begin position="99"/>
        <end position="156"/>
    </location>
</feature>
<feature type="region of interest" description="Disordered" evidence="1">
    <location>
        <begin position="499"/>
        <end position="525"/>
    </location>
</feature>
<dbReference type="AlphaFoldDB" id="A0AAD1U6W2"/>
<evidence type="ECO:0000256" key="1">
    <source>
        <dbReference type="SAM" id="MobiDB-lite"/>
    </source>
</evidence>
<proteinExistence type="predicted"/>
<name>A0AAD1U6W2_EUPCR</name>
<dbReference type="Proteomes" id="UP001295684">
    <property type="component" value="Unassembled WGS sequence"/>
</dbReference>
<evidence type="ECO:0000259" key="2">
    <source>
        <dbReference type="PROSITE" id="PS50811"/>
    </source>
</evidence>
<comment type="caution">
    <text evidence="3">The sequence shown here is derived from an EMBL/GenBank/DDBJ whole genome shotgun (WGS) entry which is preliminary data.</text>
</comment>
<evidence type="ECO:0000313" key="3">
    <source>
        <dbReference type="EMBL" id="CAI2361344.1"/>
    </source>
</evidence>